<feature type="region of interest" description="Disordered" evidence="8">
    <location>
        <begin position="520"/>
        <end position="539"/>
    </location>
</feature>
<dbReference type="Pfam" id="PF02319">
    <property type="entry name" value="WHD_E2F_TDP"/>
    <property type="match status" value="1"/>
</dbReference>
<feature type="compositionally biased region" description="Polar residues" evidence="8">
    <location>
        <begin position="70"/>
        <end position="86"/>
    </location>
</feature>
<dbReference type="InterPro" id="IPR036390">
    <property type="entry name" value="WH_DNA-bd_sf"/>
</dbReference>
<dbReference type="EMBL" id="KQ243821">
    <property type="protein sequence ID" value="KNC75142.1"/>
    <property type="molecule type" value="Genomic_DNA"/>
</dbReference>
<dbReference type="Gene3D" id="1.10.10.10">
    <property type="entry name" value="Winged helix-like DNA-binding domain superfamily/Winged helix DNA-binding domain"/>
    <property type="match status" value="1"/>
</dbReference>
<keyword evidence="6 7" id="KW-0539">Nucleus</keyword>
<proteinExistence type="inferred from homology"/>
<dbReference type="eggNOG" id="KOG2577">
    <property type="taxonomic scope" value="Eukaryota"/>
</dbReference>
<dbReference type="SUPFAM" id="SSF144074">
    <property type="entry name" value="E2F-DP heterodimerization region"/>
    <property type="match status" value="1"/>
</dbReference>
<dbReference type="GO" id="GO:0000978">
    <property type="term" value="F:RNA polymerase II cis-regulatory region sequence-specific DNA binding"/>
    <property type="evidence" value="ECO:0007669"/>
    <property type="project" value="InterPro"/>
</dbReference>
<evidence type="ECO:0000256" key="6">
    <source>
        <dbReference type="ARBA" id="ARBA00023242"/>
    </source>
</evidence>
<feature type="compositionally biased region" description="Basic and acidic residues" evidence="8">
    <location>
        <begin position="291"/>
        <end position="312"/>
    </location>
</feature>
<dbReference type="InterPro" id="IPR015633">
    <property type="entry name" value="E2F"/>
</dbReference>
<evidence type="ECO:0000256" key="4">
    <source>
        <dbReference type="ARBA" id="ARBA00023125"/>
    </source>
</evidence>
<feature type="region of interest" description="Disordered" evidence="8">
    <location>
        <begin position="558"/>
        <end position="585"/>
    </location>
</feature>
<keyword evidence="5 7" id="KW-0804">Transcription</keyword>
<dbReference type="FunFam" id="1.10.10.10:FF:000458">
    <property type="entry name" value="E2F-like (Mammalian transcription factor)"/>
    <property type="match status" value="1"/>
</dbReference>
<evidence type="ECO:0000256" key="5">
    <source>
        <dbReference type="ARBA" id="ARBA00023163"/>
    </source>
</evidence>
<evidence type="ECO:0000259" key="9">
    <source>
        <dbReference type="SMART" id="SM01372"/>
    </source>
</evidence>
<keyword evidence="3 7" id="KW-0805">Transcription regulation</keyword>
<dbReference type="InterPro" id="IPR032198">
    <property type="entry name" value="E2F_CC-MB"/>
</dbReference>
<dbReference type="GO" id="GO:0046983">
    <property type="term" value="F:protein dimerization activity"/>
    <property type="evidence" value="ECO:0007669"/>
    <property type="project" value="InterPro"/>
</dbReference>
<feature type="domain" description="E2F/DP family winged-helix DNA-binding" evidence="9">
    <location>
        <begin position="86"/>
        <end position="151"/>
    </location>
</feature>
<name>A0A0L0FEF5_9EUKA</name>
<dbReference type="PANTHER" id="PTHR12081:SF18">
    <property type="entry name" value="TRANSCRIPTION FACTOR E2F2-RELATED"/>
    <property type="match status" value="1"/>
</dbReference>
<dbReference type="Proteomes" id="UP000054560">
    <property type="component" value="Unassembled WGS sequence"/>
</dbReference>
<feature type="compositionally biased region" description="Polar residues" evidence="8">
    <location>
        <begin position="523"/>
        <end position="537"/>
    </location>
</feature>
<dbReference type="InterPro" id="IPR037241">
    <property type="entry name" value="E2F-DP_heterodim"/>
</dbReference>
<comment type="similarity">
    <text evidence="2 7">Belongs to the E2F/DP family.</text>
</comment>
<protein>
    <recommendedName>
        <fullName evidence="9">E2F/DP family winged-helix DNA-binding domain-containing protein</fullName>
    </recommendedName>
</protein>
<evidence type="ECO:0000313" key="11">
    <source>
        <dbReference type="Proteomes" id="UP000054560"/>
    </source>
</evidence>
<dbReference type="SUPFAM" id="SSF46785">
    <property type="entry name" value="Winged helix' DNA-binding domain"/>
    <property type="match status" value="1"/>
</dbReference>
<dbReference type="OrthoDB" id="1743261at2759"/>
<gene>
    <name evidence="10" type="ORF">SARC_12325</name>
</gene>
<dbReference type="Gene3D" id="6.10.250.540">
    <property type="match status" value="1"/>
</dbReference>
<evidence type="ECO:0000256" key="8">
    <source>
        <dbReference type="SAM" id="MobiDB-lite"/>
    </source>
</evidence>
<evidence type="ECO:0000256" key="2">
    <source>
        <dbReference type="ARBA" id="ARBA00010940"/>
    </source>
</evidence>
<dbReference type="PANTHER" id="PTHR12081">
    <property type="entry name" value="TRANSCRIPTION FACTOR E2F"/>
    <property type="match status" value="1"/>
</dbReference>
<dbReference type="STRING" id="667725.A0A0L0FEF5"/>
<reference evidence="10 11" key="1">
    <citation type="submission" date="2011-02" db="EMBL/GenBank/DDBJ databases">
        <title>The Genome Sequence of Sphaeroforma arctica JP610.</title>
        <authorList>
            <consortium name="The Broad Institute Genome Sequencing Platform"/>
            <person name="Russ C."/>
            <person name="Cuomo C."/>
            <person name="Young S.K."/>
            <person name="Zeng Q."/>
            <person name="Gargeya S."/>
            <person name="Alvarado L."/>
            <person name="Berlin A."/>
            <person name="Chapman S.B."/>
            <person name="Chen Z."/>
            <person name="Freedman E."/>
            <person name="Gellesch M."/>
            <person name="Goldberg J."/>
            <person name="Griggs A."/>
            <person name="Gujja S."/>
            <person name="Heilman E."/>
            <person name="Heiman D."/>
            <person name="Howarth C."/>
            <person name="Mehta T."/>
            <person name="Neiman D."/>
            <person name="Pearson M."/>
            <person name="Roberts A."/>
            <person name="Saif S."/>
            <person name="Shea T."/>
            <person name="Shenoy N."/>
            <person name="Sisk P."/>
            <person name="Stolte C."/>
            <person name="Sykes S."/>
            <person name="White J."/>
            <person name="Yandava C."/>
            <person name="Burger G."/>
            <person name="Gray M.W."/>
            <person name="Holland P.W.H."/>
            <person name="King N."/>
            <person name="Lang F.B.F."/>
            <person name="Roger A.J."/>
            <person name="Ruiz-Trillo I."/>
            <person name="Haas B."/>
            <person name="Nusbaum C."/>
            <person name="Birren B."/>
        </authorList>
    </citation>
    <scope>NUCLEOTIDE SEQUENCE [LARGE SCALE GENOMIC DNA]</scope>
    <source>
        <strain evidence="10 11">JP610</strain>
    </source>
</reference>
<evidence type="ECO:0000256" key="3">
    <source>
        <dbReference type="ARBA" id="ARBA00023015"/>
    </source>
</evidence>
<keyword evidence="11" id="KW-1185">Reference proteome</keyword>
<keyword evidence="4 7" id="KW-0238">DNA-binding</keyword>
<dbReference type="GO" id="GO:0000981">
    <property type="term" value="F:DNA-binding transcription factor activity, RNA polymerase II-specific"/>
    <property type="evidence" value="ECO:0007669"/>
    <property type="project" value="TreeGrafter"/>
</dbReference>
<dbReference type="InterPro" id="IPR003316">
    <property type="entry name" value="E2F_WHTH_DNA-bd_dom"/>
</dbReference>
<comment type="subcellular location">
    <subcellularLocation>
        <location evidence="1 7">Nucleus</location>
    </subcellularLocation>
</comment>
<organism evidence="10 11">
    <name type="scientific">Sphaeroforma arctica JP610</name>
    <dbReference type="NCBI Taxonomy" id="667725"/>
    <lineage>
        <taxon>Eukaryota</taxon>
        <taxon>Ichthyosporea</taxon>
        <taxon>Ichthyophonida</taxon>
        <taxon>Sphaeroforma</taxon>
    </lineage>
</organism>
<dbReference type="InterPro" id="IPR036388">
    <property type="entry name" value="WH-like_DNA-bd_sf"/>
</dbReference>
<dbReference type="SMART" id="SM01372">
    <property type="entry name" value="E2F_TDP"/>
    <property type="match status" value="1"/>
</dbReference>
<evidence type="ECO:0000313" key="10">
    <source>
        <dbReference type="EMBL" id="KNC75142.1"/>
    </source>
</evidence>
<feature type="region of interest" description="Disordered" evidence="8">
    <location>
        <begin position="57"/>
        <end position="86"/>
    </location>
</feature>
<dbReference type="RefSeq" id="XP_014149044.1">
    <property type="nucleotide sequence ID" value="XM_014293569.1"/>
</dbReference>
<evidence type="ECO:0000256" key="7">
    <source>
        <dbReference type="RuleBase" id="RU003796"/>
    </source>
</evidence>
<accession>A0A0L0FEF5</accession>
<feature type="region of interest" description="Disordered" evidence="8">
    <location>
        <begin position="291"/>
        <end position="324"/>
    </location>
</feature>
<evidence type="ECO:0000256" key="1">
    <source>
        <dbReference type="ARBA" id="ARBA00004123"/>
    </source>
</evidence>
<sequence>MLTTSTEASTMKAVETGPPTQPHAIVESKELPQMELPYPENALDTAIENSHGVALPIPESTPVSRKRADSVSSYQCPTPVTASGGKSQVALGGVTRQFVALIKKEPNCIVDLNEAVKILCVKKRRIYDITNVLEGIDLIEKVTKNKLRWRLGNAESMKEANIACNNIRSENSELELIEKELNHHTGVLHTYMTALANEAGAEDLRYLSYRDIREGMGFNADDDIYFAIKAPENMTLEIPHPESYADQSRSLYLRNEFGQRIPVYIGDAEKDIGIDLEQYYSEVEEKRIQEEASEHLNGEEEHSQPYDEHYEDIQSTPASRSTVDDNRLNTEYNQMADRCTNDTPAPSEKTQHEETLYNQTQHYDSTGNCEDSLKRVYAHQRSHTSATPTSATPTATIPEYLDNSHNLTTEDTQATQTYKRVKVEAQNAHSIIPANLSNIKLDQAKAGECTGRLPADSVHHQTAPSPALSGLYYAAASQEAGNTLNTLSSNSITIEERPRAESQQNIFHTGFKGNVHDSEANEAASTLEQAARSSGTQRHSHIPLAARYHPNSFTQSKIHRAHSSEDTPSDGWYPAAPQSTTGQQHPLLTTQHNTQITGTLHTLQPEVKTYSPAPDASPSYQNHVPNAKQSLRAPAVKPGVGMLGCFDTGVGAFENQTDSLFEIPGGILYSDYMFALDQNEGIADFYDLKF</sequence>
<dbReference type="Pfam" id="PF16421">
    <property type="entry name" value="E2F_CC-MB"/>
    <property type="match status" value="1"/>
</dbReference>
<dbReference type="AlphaFoldDB" id="A0A0L0FEF5"/>
<dbReference type="GeneID" id="25912829"/>
<feature type="region of interest" description="Disordered" evidence="8">
    <location>
        <begin position="1"/>
        <end position="22"/>
    </location>
</feature>
<dbReference type="GO" id="GO:0090575">
    <property type="term" value="C:RNA polymerase II transcription regulator complex"/>
    <property type="evidence" value="ECO:0007669"/>
    <property type="project" value="TreeGrafter"/>
</dbReference>